<proteinExistence type="predicted"/>
<evidence type="ECO:0000313" key="2">
    <source>
        <dbReference type="EMBL" id="GJT99988.1"/>
    </source>
</evidence>
<protein>
    <submittedName>
        <fullName evidence="2">Uncharacterized protein</fullName>
    </submittedName>
</protein>
<sequence>MEPVKINRLSRQKLRHSTEKEAINSVIASLEDKLHAVVEKRDKIYDKIRDQNRSLLNDARRLAANKDVAALKELSTSENRPPAPVETEVVAEPKAKQPKEDHIPVSVPAPVVEKEKDNKKTKEANGTAKGDKEKIVVEEEDD</sequence>
<organism evidence="2 3">
    <name type="scientific">Tanacetum coccineum</name>
    <dbReference type="NCBI Taxonomy" id="301880"/>
    <lineage>
        <taxon>Eukaryota</taxon>
        <taxon>Viridiplantae</taxon>
        <taxon>Streptophyta</taxon>
        <taxon>Embryophyta</taxon>
        <taxon>Tracheophyta</taxon>
        <taxon>Spermatophyta</taxon>
        <taxon>Magnoliopsida</taxon>
        <taxon>eudicotyledons</taxon>
        <taxon>Gunneridae</taxon>
        <taxon>Pentapetalae</taxon>
        <taxon>asterids</taxon>
        <taxon>campanulids</taxon>
        <taxon>Asterales</taxon>
        <taxon>Asteraceae</taxon>
        <taxon>Asteroideae</taxon>
        <taxon>Anthemideae</taxon>
        <taxon>Anthemidinae</taxon>
        <taxon>Tanacetum</taxon>
    </lineage>
</organism>
<evidence type="ECO:0000313" key="3">
    <source>
        <dbReference type="Proteomes" id="UP001151760"/>
    </source>
</evidence>
<name>A0ABQ5IIR9_9ASTR</name>
<keyword evidence="3" id="KW-1185">Reference proteome</keyword>
<comment type="caution">
    <text evidence="2">The sequence shown here is derived from an EMBL/GenBank/DDBJ whole genome shotgun (WGS) entry which is preliminary data.</text>
</comment>
<dbReference type="Proteomes" id="UP001151760">
    <property type="component" value="Unassembled WGS sequence"/>
</dbReference>
<feature type="compositionally biased region" description="Basic and acidic residues" evidence="1">
    <location>
        <begin position="112"/>
        <end position="142"/>
    </location>
</feature>
<reference evidence="2" key="1">
    <citation type="journal article" date="2022" name="Int. J. Mol. Sci.">
        <title>Draft Genome of Tanacetum Coccineum: Genomic Comparison of Closely Related Tanacetum-Family Plants.</title>
        <authorList>
            <person name="Yamashiro T."/>
            <person name="Shiraishi A."/>
            <person name="Nakayama K."/>
            <person name="Satake H."/>
        </authorList>
    </citation>
    <scope>NUCLEOTIDE SEQUENCE</scope>
</reference>
<feature type="compositionally biased region" description="Basic and acidic residues" evidence="1">
    <location>
        <begin position="91"/>
        <end position="103"/>
    </location>
</feature>
<accession>A0ABQ5IIR9</accession>
<feature type="region of interest" description="Disordered" evidence="1">
    <location>
        <begin position="73"/>
        <end position="142"/>
    </location>
</feature>
<evidence type="ECO:0000256" key="1">
    <source>
        <dbReference type="SAM" id="MobiDB-lite"/>
    </source>
</evidence>
<dbReference type="EMBL" id="BQNB010020820">
    <property type="protein sequence ID" value="GJT99988.1"/>
    <property type="molecule type" value="Genomic_DNA"/>
</dbReference>
<gene>
    <name evidence="2" type="ORF">Tco_1110327</name>
</gene>
<reference evidence="2" key="2">
    <citation type="submission" date="2022-01" db="EMBL/GenBank/DDBJ databases">
        <authorList>
            <person name="Yamashiro T."/>
            <person name="Shiraishi A."/>
            <person name="Satake H."/>
            <person name="Nakayama K."/>
        </authorList>
    </citation>
    <scope>NUCLEOTIDE SEQUENCE</scope>
</reference>